<dbReference type="InterPro" id="IPR001347">
    <property type="entry name" value="SIS_dom"/>
</dbReference>
<name>A0ABS1KUD7_9BACT</name>
<keyword evidence="12" id="KW-1185">Reference proteome</keyword>
<feature type="binding site" evidence="9">
    <location>
        <begin position="133"/>
        <end position="135"/>
    </location>
    <ligand>
        <name>substrate</name>
    </ligand>
</feature>
<dbReference type="InterPro" id="IPR035461">
    <property type="entry name" value="GmhA/DiaA"/>
</dbReference>
<dbReference type="EMBL" id="JAERRB010000005">
    <property type="protein sequence ID" value="MBL0743051.1"/>
    <property type="molecule type" value="Genomic_DNA"/>
</dbReference>
<keyword evidence="8 9" id="KW-0119">Carbohydrate metabolism</keyword>
<evidence type="ECO:0000256" key="9">
    <source>
        <dbReference type="HAMAP-Rule" id="MF_00067"/>
    </source>
</evidence>
<gene>
    <name evidence="9" type="primary">gmhA</name>
    <name evidence="11" type="ORF">JI741_17610</name>
</gene>
<dbReference type="InterPro" id="IPR004515">
    <property type="entry name" value="Phosphoheptose_Isoase"/>
</dbReference>
<dbReference type="Pfam" id="PF13580">
    <property type="entry name" value="SIS_2"/>
    <property type="match status" value="1"/>
</dbReference>
<dbReference type="InterPro" id="IPR046348">
    <property type="entry name" value="SIS_dom_sf"/>
</dbReference>
<evidence type="ECO:0000256" key="8">
    <source>
        <dbReference type="ARBA" id="ARBA00023277"/>
    </source>
</evidence>
<evidence type="ECO:0000256" key="6">
    <source>
        <dbReference type="ARBA" id="ARBA00022833"/>
    </source>
</evidence>
<dbReference type="HAMAP" id="MF_00067">
    <property type="entry name" value="GmhA"/>
    <property type="match status" value="1"/>
</dbReference>
<feature type="binding site" evidence="9">
    <location>
        <begin position="65"/>
        <end position="67"/>
    </location>
    <ligand>
        <name>substrate</name>
    </ligand>
</feature>
<feature type="binding site" evidence="9">
    <location>
        <position position="185"/>
    </location>
    <ligand>
        <name>substrate</name>
    </ligand>
</feature>
<feature type="binding site" evidence="9">
    <location>
        <position position="74"/>
    </location>
    <ligand>
        <name>Zn(2+)</name>
        <dbReference type="ChEBI" id="CHEBI:29105"/>
    </ligand>
</feature>
<dbReference type="Proteomes" id="UP000613030">
    <property type="component" value="Unassembled WGS sequence"/>
</dbReference>
<evidence type="ECO:0000256" key="1">
    <source>
        <dbReference type="ARBA" id="ARBA00000348"/>
    </source>
</evidence>
<reference evidence="11 12" key="1">
    <citation type="submission" date="2021-01" db="EMBL/GenBank/DDBJ databases">
        <title>Chryseolinea sp. Jin1 Genome sequencing and assembly.</title>
        <authorList>
            <person name="Kim I."/>
        </authorList>
    </citation>
    <scope>NUCLEOTIDE SEQUENCE [LARGE SCALE GENOMIC DNA]</scope>
    <source>
        <strain evidence="11 12">Jin1</strain>
    </source>
</reference>
<organism evidence="11 12">
    <name type="scientific">Chryseolinea lacunae</name>
    <dbReference type="NCBI Taxonomy" id="2801331"/>
    <lineage>
        <taxon>Bacteria</taxon>
        <taxon>Pseudomonadati</taxon>
        <taxon>Bacteroidota</taxon>
        <taxon>Cytophagia</taxon>
        <taxon>Cytophagales</taxon>
        <taxon>Fulvivirgaceae</taxon>
        <taxon>Chryseolinea</taxon>
    </lineage>
</organism>
<feature type="binding site" evidence="9">
    <location>
        <position position="193"/>
    </location>
    <ligand>
        <name>Zn(2+)</name>
        <dbReference type="ChEBI" id="CHEBI:29105"/>
    </ligand>
</feature>
<comment type="similarity">
    <text evidence="3 9">Belongs to the SIS family. GmhA subfamily.</text>
</comment>
<feature type="binding site" evidence="9">
    <location>
        <position position="78"/>
    </location>
    <ligand>
        <name>substrate</name>
    </ligand>
</feature>
<comment type="function">
    <text evidence="9">Catalyzes the isomerization of sedoheptulose 7-phosphate in D-glycero-D-manno-heptose 7-phosphate.</text>
</comment>
<keyword evidence="4 9" id="KW-0963">Cytoplasm</keyword>
<feature type="binding site" evidence="9">
    <location>
        <position position="185"/>
    </location>
    <ligand>
        <name>Zn(2+)</name>
        <dbReference type="ChEBI" id="CHEBI:29105"/>
    </ligand>
</feature>
<dbReference type="PANTHER" id="PTHR30390">
    <property type="entry name" value="SEDOHEPTULOSE 7-PHOSPHATE ISOMERASE / DNAA INITIATOR-ASSOCIATING FACTOR FOR REPLICATION INITIATION"/>
    <property type="match status" value="1"/>
</dbReference>
<keyword evidence="7 9" id="KW-0413">Isomerase</keyword>
<protein>
    <recommendedName>
        <fullName evidence="9">Phosphoheptose isomerase</fullName>
        <ecNumber evidence="9">5.3.1.28</ecNumber>
    </recommendedName>
    <alternativeName>
        <fullName evidence="9">Sedoheptulose 7-phosphate isomerase</fullName>
    </alternativeName>
</protein>
<comment type="caution">
    <text evidence="11">The sequence shown here is derived from an EMBL/GenBank/DDBJ whole genome shotgun (WGS) entry which is preliminary data.</text>
</comment>
<feature type="binding site" evidence="9">
    <location>
        <position position="138"/>
    </location>
    <ligand>
        <name>substrate</name>
    </ligand>
</feature>
<evidence type="ECO:0000313" key="12">
    <source>
        <dbReference type="Proteomes" id="UP000613030"/>
    </source>
</evidence>
<evidence type="ECO:0000256" key="4">
    <source>
        <dbReference type="ARBA" id="ARBA00022490"/>
    </source>
</evidence>
<comment type="miscellaneous">
    <text evidence="9">The reaction produces a racemic mixture of D-glycero-alpha-D-manno-heptose 7-phosphate and D-glycero-beta-D-manno-heptose 7-phosphate.</text>
</comment>
<keyword evidence="6 9" id="KW-0862">Zinc</keyword>
<evidence type="ECO:0000256" key="3">
    <source>
        <dbReference type="ARBA" id="ARBA00009894"/>
    </source>
</evidence>
<evidence type="ECO:0000259" key="10">
    <source>
        <dbReference type="PROSITE" id="PS51464"/>
    </source>
</evidence>
<comment type="catalytic activity">
    <reaction evidence="1 9">
        <text>2 D-sedoheptulose 7-phosphate = D-glycero-alpha-D-manno-heptose 7-phosphate + D-glycero-beta-D-manno-heptose 7-phosphate</text>
        <dbReference type="Rhea" id="RHEA:27489"/>
        <dbReference type="ChEBI" id="CHEBI:57483"/>
        <dbReference type="ChEBI" id="CHEBI:60203"/>
        <dbReference type="ChEBI" id="CHEBI:60204"/>
        <dbReference type="EC" id="5.3.1.28"/>
    </reaction>
</comment>
<dbReference type="Gene3D" id="3.40.50.10490">
    <property type="entry name" value="Glucose-6-phosphate isomerase like protein, domain 1"/>
    <property type="match status" value="1"/>
</dbReference>
<evidence type="ECO:0000256" key="2">
    <source>
        <dbReference type="ARBA" id="ARBA00004496"/>
    </source>
</evidence>
<evidence type="ECO:0000313" key="11">
    <source>
        <dbReference type="EMBL" id="MBL0743051.1"/>
    </source>
</evidence>
<feature type="domain" description="SIS" evidence="10">
    <location>
        <begin position="50"/>
        <end position="207"/>
    </location>
</feature>
<feature type="binding site" evidence="9">
    <location>
        <begin position="107"/>
        <end position="108"/>
    </location>
    <ligand>
        <name>substrate</name>
    </ligand>
</feature>
<proteinExistence type="inferred from homology"/>
<feature type="binding site" evidence="9">
    <location>
        <position position="78"/>
    </location>
    <ligand>
        <name>Zn(2+)</name>
        <dbReference type="ChEBI" id="CHEBI:29105"/>
    </ligand>
</feature>
<evidence type="ECO:0000256" key="5">
    <source>
        <dbReference type="ARBA" id="ARBA00022723"/>
    </source>
</evidence>
<dbReference type="PANTHER" id="PTHR30390:SF6">
    <property type="entry name" value="DNAA INITIATOR-ASSOCIATING PROTEIN DIAA"/>
    <property type="match status" value="1"/>
</dbReference>
<comment type="cofactor">
    <cofactor evidence="9">
        <name>Zn(2+)</name>
        <dbReference type="ChEBI" id="CHEBI:29105"/>
    </cofactor>
    <text evidence="9">Binds 1 zinc ion per subunit.</text>
</comment>
<accession>A0ABS1KUD7</accession>
<sequence length="207" mass="22307">MDTYDVTLHDSAIDSEADTKIEEIIQSHTNVIESLLLFNMHGIKELCRATLKCFNSGGKICFMGNGGSAADSQHLAAEFVGRFKTNRKPLPAMALTTDTSIITAVANDFGYEYIFERQVSSLCNPGDVLVAISTSGNSPCLVKAIEAAKTRGVFTIGLLGKDGGVAGNLVDLPIIVAANDTARIQEAHILIGHLLCEFCDEHYTLHY</sequence>
<dbReference type="RefSeq" id="WP_202011927.1">
    <property type="nucleotide sequence ID" value="NZ_JAERRB010000005.1"/>
</dbReference>
<dbReference type="InterPro" id="IPR050099">
    <property type="entry name" value="SIS_GmhA/DiaA_subfam"/>
</dbReference>
<dbReference type="SUPFAM" id="SSF53697">
    <property type="entry name" value="SIS domain"/>
    <property type="match status" value="1"/>
</dbReference>
<dbReference type="GO" id="GO:0016853">
    <property type="term" value="F:isomerase activity"/>
    <property type="evidence" value="ECO:0007669"/>
    <property type="project" value="UniProtKB-KW"/>
</dbReference>
<evidence type="ECO:0000256" key="7">
    <source>
        <dbReference type="ARBA" id="ARBA00023235"/>
    </source>
</evidence>
<dbReference type="PROSITE" id="PS51464">
    <property type="entry name" value="SIS"/>
    <property type="match status" value="1"/>
</dbReference>
<dbReference type="CDD" id="cd05006">
    <property type="entry name" value="SIS_GmhA"/>
    <property type="match status" value="1"/>
</dbReference>
<keyword evidence="5 9" id="KW-0479">Metal-binding</keyword>
<dbReference type="EC" id="5.3.1.28" evidence="9"/>
<comment type="subcellular location">
    <subcellularLocation>
        <location evidence="2 9">Cytoplasm</location>
    </subcellularLocation>
</comment>
<comment type="pathway">
    <text evidence="9">Carbohydrate biosynthesis; D-glycero-D-manno-heptose 7-phosphate biosynthesis; D-glycero-alpha-D-manno-heptose 7-phosphate and D-glycero-beta-D-manno-heptose 7-phosphate from sedoheptulose 7-phosphate: step 1/1.</text>
</comment>